<keyword evidence="3" id="KW-1185">Reference proteome</keyword>
<evidence type="ECO:0000313" key="3">
    <source>
        <dbReference type="Proteomes" id="UP001337655"/>
    </source>
</evidence>
<evidence type="ECO:0000256" key="1">
    <source>
        <dbReference type="SAM" id="MobiDB-lite"/>
    </source>
</evidence>
<feature type="compositionally biased region" description="Basic and acidic residues" evidence="1">
    <location>
        <begin position="173"/>
        <end position="184"/>
    </location>
</feature>
<reference evidence="2 3" key="1">
    <citation type="submission" date="2023-08" db="EMBL/GenBank/DDBJ databases">
        <title>Black Yeasts Isolated from many extreme environments.</title>
        <authorList>
            <person name="Coleine C."/>
            <person name="Stajich J.E."/>
            <person name="Selbmann L."/>
        </authorList>
    </citation>
    <scope>NUCLEOTIDE SEQUENCE [LARGE SCALE GENOMIC DNA]</scope>
    <source>
        <strain evidence="2 3">CCFEE 5935</strain>
    </source>
</reference>
<organism evidence="2 3">
    <name type="scientific">Saxophila tyrrhenica</name>
    <dbReference type="NCBI Taxonomy" id="1690608"/>
    <lineage>
        <taxon>Eukaryota</taxon>
        <taxon>Fungi</taxon>
        <taxon>Dikarya</taxon>
        <taxon>Ascomycota</taxon>
        <taxon>Pezizomycotina</taxon>
        <taxon>Dothideomycetes</taxon>
        <taxon>Dothideomycetidae</taxon>
        <taxon>Mycosphaerellales</taxon>
        <taxon>Extremaceae</taxon>
        <taxon>Saxophila</taxon>
    </lineage>
</organism>
<feature type="region of interest" description="Disordered" evidence="1">
    <location>
        <begin position="1"/>
        <end position="184"/>
    </location>
</feature>
<comment type="caution">
    <text evidence="2">The sequence shown here is derived from an EMBL/GenBank/DDBJ whole genome shotgun (WGS) entry which is preliminary data.</text>
</comment>
<gene>
    <name evidence="2" type="ORF">LTR77_004777</name>
</gene>
<protein>
    <submittedName>
        <fullName evidence="2">Uncharacterized protein</fullName>
    </submittedName>
</protein>
<proteinExistence type="predicted"/>
<accession>A0AAV9PAY7</accession>
<dbReference type="RefSeq" id="XP_064659389.1">
    <property type="nucleotide sequence ID" value="XM_064802028.1"/>
</dbReference>
<dbReference type="GeneID" id="89926121"/>
<sequence length="184" mass="19939">MGVDAAQGVFGHMSPGQAVSPTRHGGSLRSLKSVVPGGEDPFVDRTDDSGRSGADEKKASLLWSPSQARRETVHTETENTFGLWDSNLRQERHGDALPPSGTVERTPDSPPPSPSTPGTSDGEKVTPRENTPPSGPHQHITNLERNTPVLEARRGRAADNGQFPRSVRRHCPAGRDRGTKARWW</sequence>
<feature type="compositionally biased region" description="Basic and acidic residues" evidence="1">
    <location>
        <begin position="42"/>
        <end position="59"/>
    </location>
</feature>
<dbReference type="Proteomes" id="UP001337655">
    <property type="component" value="Unassembled WGS sequence"/>
</dbReference>
<name>A0AAV9PAY7_9PEZI</name>
<evidence type="ECO:0000313" key="2">
    <source>
        <dbReference type="EMBL" id="KAK5170191.1"/>
    </source>
</evidence>
<dbReference type="AlphaFoldDB" id="A0AAV9PAY7"/>
<feature type="compositionally biased region" description="Basic and acidic residues" evidence="1">
    <location>
        <begin position="68"/>
        <end position="77"/>
    </location>
</feature>
<dbReference type="EMBL" id="JAVRRT010000007">
    <property type="protein sequence ID" value="KAK5170191.1"/>
    <property type="molecule type" value="Genomic_DNA"/>
</dbReference>